<protein>
    <submittedName>
        <fullName evidence="1">Uncharacterized protein</fullName>
    </submittedName>
</protein>
<dbReference type="Proteomes" id="UP000218811">
    <property type="component" value="Unassembled WGS sequence"/>
</dbReference>
<evidence type="ECO:0000313" key="1">
    <source>
        <dbReference type="EMBL" id="PCH39930.1"/>
    </source>
</evidence>
<dbReference type="EMBL" id="KB468053">
    <property type="protein sequence ID" value="PCH39930.1"/>
    <property type="molecule type" value="Genomic_DNA"/>
</dbReference>
<name>A0A2H3JCG0_WOLCO</name>
<proteinExistence type="predicted"/>
<sequence length="145" mass="16329">MGDCPWVSPVFLPFSSRTRTQPQPCIGLLRENRLDCLRYSRCTQDDTRVFAPHASPHTTRDQKEGQARCVCPSKAAGRLRSASPQLQNIRARRRIYILVLIRELRETTPSESQVDWPDARGPIPAHVRKSPSAVDVYDCGSVGEN</sequence>
<dbReference type="AlphaFoldDB" id="A0A2H3JCG0"/>
<accession>A0A2H3JCG0</accession>
<organism evidence="1 2">
    <name type="scientific">Wolfiporia cocos (strain MD-104)</name>
    <name type="common">Brown rot fungus</name>
    <dbReference type="NCBI Taxonomy" id="742152"/>
    <lineage>
        <taxon>Eukaryota</taxon>
        <taxon>Fungi</taxon>
        <taxon>Dikarya</taxon>
        <taxon>Basidiomycota</taxon>
        <taxon>Agaricomycotina</taxon>
        <taxon>Agaricomycetes</taxon>
        <taxon>Polyporales</taxon>
        <taxon>Phaeolaceae</taxon>
        <taxon>Wolfiporia</taxon>
    </lineage>
</organism>
<reference evidence="1 2" key="1">
    <citation type="journal article" date="2012" name="Science">
        <title>The Paleozoic origin of enzymatic lignin decomposition reconstructed from 31 fungal genomes.</title>
        <authorList>
            <person name="Floudas D."/>
            <person name="Binder M."/>
            <person name="Riley R."/>
            <person name="Barry K."/>
            <person name="Blanchette R.A."/>
            <person name="Henrissat B."/>
            <person name="Martinez A.T."/>
            <person name="Otillar R."/>
            <person name="Spatafora J.W."/>
            <person name="Yadav J.S."/>
            <person name="Aerts A."/>
            <person name="Benoit I."/>
            <person name="Boyd A."/>
            <person name="Carlson A."/>
            <person name="Copeland A."/>
            <person name="Coutinho P.M."/>
            <person name="de Vries R.P."/>
            <person name="Ferreira P."/>
            <person name="Findley K."/>
            <person name="Foster B."/>
            <person name="Gaskell J."/>
            <person name="Glotzer D."/>
            <person name="Gorecki P."/>
            <person name="Heitman J."/>
            <person name="Hesse C."/>
            <person name="Hori C."/>
            <person name="Igarashi K."/>
            <person name="Jurgens J.A."/>
            <person name="Kallen N."/>
            <person name="Kersten P."/>
            <person name="Kohler A."/>
            <person name="Kuees U."/>
            <person name="Kumar T.K.A."/>
            <person name="Kuo A."/>
            <person name="LaButti K."/>
            <person name="Larrondo L.F."/>
            <person name="Lindquist E."/>
            <person name="Ling A."/>
            <person name="Lombard V."/>
            <person name="Lucas S."/>
            <person name="Lundell T."/>
            <person name="Martin R."/>
            <person name="McLaughlin D.J."/>
            <person name="Morgenstern I."/>
            <person name="Morin E."/>
            <person name="Murat C."/>
            <person name="Nagy L.G."/>
            <person name="Nolan M."/>
            <person name="Ohm R.A."/>
            <person name="Patyshakuliyeva A."/>
            <person name="Rokas A."/>
            <person name="Ruiz-Duenas F.J."/>
            <person name="Sabat G."/>
            <person name="Salamov A."/>
            <person name="Samejima M."/>
            <person name="Schmutz J."/>
            <person name="Slot J.C."/>
            <person name="St John F."/>
            <person name="Stenlid J."/>
            <person name="Sun H."/>
            <person name="Sun S."/>
            <person name="Syed K."/>
            <person name="Tsang A."/>
            <person name="Wiebenga A."/>
            <person name="Young D."/>
            <person name="Pisabarro A."/>
            <person name="Eastwood D.C."/>
            <person name="Martin F."/>
            <person name="Cullen D."/>
            <person name="Grigoriev I.V."/>
            <person name="Hibbett D.S."/>
        </authorList>
    </citation>
    <scope>NUCLEOTIDE SEQUENCE [LARGE SCALE GENOMIC DNA]</scope>
    <source>
        <strain evidence="1 2">MD-104</strain>
    </source>
</reference>
<gene>
    <name evidence="1" type="ORF">WOLCODRAFT_161967</name>
</gene>
<keyword evidence="2" id="KW-1185">Reference proteome</keyword>
<evidence type="ECO:0000313" key="2">
    <source>
        <dbReference type="Proteomes" id="UP000218811"/>
    </source>
</evidence>